<reference evidence="2 3" key="1">
    <citation type="journal article" date="2020" name="IScience">
        <title>Genome Sequencing of the Endangered Kingdonia uniflora (Circaeasteraceae, Ranunculales) Reveals Potential Mechanisms of Evolutionary Specialization.</title>
        <authorList>
            <person name="Sun Y."/>
            <person name="Deng T."/>
            <person name="Zhang A."/>
            <person name="Moore M.J."/>
            <person name="Landis J.B."/>
            <person name="Lin N."/>
            <person name="Zhang H."/>
            <person name="Zhang X."/>
            <person name="Huang J."/>
            <person name="Zhang X."/>
            <person name="Sun H."/>
            <person name="Wang H."/>
        </authorList>
    </citation>
    <scope>NUCLEOTIDE SEQUENCE [LARGE SCALE GENOMIC DNA]</scope>
    <source>
        <strain evidence="2">TB1705</strain>
        <tissue evidence="2">Leaf</tissue>
    </source>
</reference>
<feature type="domain" description="FAR1" evidence="1">
    <location>
        <begin position="32"/>
        <end position="118"/>
    </location>
</feature>
<dbReference type="EMBL" id="JACGCM010000779">
    <property type="protein sequence ID" value="KAF6166764.1"/>
    <property type="molecule type" value="Genomic_DNA"/>
</dbReference>
<accession>A0A7J7NIF8</accession>
<dbReference type="Proteomes" id="UP000541444">
    <property type="component" value="Unassembled WGS sequence"/>
</dbReference>
<sequence length="134" mass="15634">MDSSENPVHSSENVRNLPIIGMEFQSEEKVYDFYNLYARSIGFSIRRGSSSVRTNKVVRRRVLCCSKQGQYQKHSRGTPEEKRLDTITNCEAKVVIKLFGNVYRLVEFKEDHNHELVPPSQVHHLRSQRKVDNK</sequence>
<protein>
    <recommendedName>
        <fullName evidence="1">FAR1 domain-containing protein</fullName>
    </recommendedName>
</protein>
<evidence type="ECO:0000313" key="2">
    <source>
        <dbReference type="EMBL" id="KAF6166764.1"/>
    </source>
</evidence>
<comment type="caution">
    <text evidence="2">The sequence shown here is derived from an EMBL/GenBank/DDBJ whole genome shotgun (WGS) entry which is preliminary data.</text>
</comment>
<evidence type="ECO:0000259" key="1">
    <source>
        <dbReference type="Pfam" id="PF03101"/>
    </source>
</evidence>
<name>A0A7J7NIF8_9MAGN</name>
<dbReference type="PANTHER" id="PTHR46328">
    <property type="entry name" value="FAR-RED IMPAIRED RESPONSIVE (FAR1) FAMILY PROTEIN-RELATED"/>
    <property type="match status" value="1"/>
</dbReference>
<dbReference type="OrthoDB" id="2402896at2759"/>
<dbReference type="AlphaFoldDB" id="A0A7J7NIF8"/>
<gene>
    <name evidence="2" type="ORF">GIB67_005640</name>
</gene>
<organism evidence="2 3">
    <name type="scientific">Kingdonia uniflora</name>
    <dbReference type="NCBI Taxonomy" id="39325"/>
    <lineage>
        <taxon>Eukaryota</taxon>
        <taxon>Viridiplantae</taxon>
        <taxon>Streptophyta</taxon>
        <taxon>Embryophyta</taxon>
        <taxon>Tracheophyta</taxon>
        <taxon>Spermatophyta</taxon>
        <taxon>Magnoliopsida</taxon>
        <taxon>Ranunculales</taxon>
        <taxon>Circaeasteraceae</taxon>
        <taxon>Kingdonia</taxon>
    </lineage>
</organism>
<evidence type="ECO:0000313" key="3">
    <source>
        <dbReference type="Proteomes" id="UP000541444"/>
    </source>
</evidence>
<dbReference type="InterPro" id="IPR004330">
    <property type="entry name" value="FAR1_DNA_bnd_dom"/>
</dbReference>
<proteinExistence type="predicted"/>
<dbReference type="PANTHER" id="PTHR46328:SF34">
    <property type="entry name" value="PROTEIN FAR1-RELATED SEQUENCE 5-LIKE"/>
    <property type="match status" value="1"/>
</dbReference>
<keyword evidence="3" id="KW-1185">Reference proteome</keyword>
<dbReference type="Pfam" id="PF03101">
    <property type="entry name" value="FAR1"/>
    <property type="match status" value="1"/>
</dbReference>